<evidence type="ECO:0000313" key="3">
    <source>
        <dbReference type="Proteomes" id="UP000052008"/>
    </source>
</evidence>
<feature type="transmembrane region" description="Helical" evidence="1">
    <location>
        <begin position="331"/>
        <end position="355"/>
    </location>
</feature>
<dbReference type="InterPro" id="IPR011701">
    <property type="entry name" value="MFS"/>
</dbReference>
<evidence type="ECO:0000313" key="2">
    <source>
        <dbReference type="EMBL" id="KPJ51654.1"/>
    </source>
</evidence>
<sequence length="496" mass="54290">MTFPVSDSLTEKEIRSGLRAVIKDGLASQAMVTLTGGAFLVSFALQLGAPNTLIGLLASIPFLVQLIQIPSVLLVEKHRIRRAITVYASASSRLFWLLIACIPFLFSATTGLAVLIVGITLSASFGAIAAVSWNSWMRDLVPQARLGSFFSKRMSLALLVAIPLNLSAGFFVDCWKAHFPEFELYSYSILFLLGFVAGIVGVYFMSTIPEPRMASVAGKPSLLRSILQPLEDTNFRNLVFFSGTWNLAVNLAAPFFVVYMLTRLELAMSSIIVLTVLSQVTNLAFLRIWGRFSDRFSNKSVLGTCCPLFIVCVFAWTFTTLPARHPLTVPILLAIHAFMGISMAGVTLASGNIALKLAPIGHATAYLAGASLVNSLAAGTAPIVGGILVDFFAQRELSMTLKWIDPNRALALQTLSLQHWDFFFLLSVLVGLFSLHRLAMVQEVGEIEERIVVHEIVAETRRIVRNLSTVGGLVHMVVFPFAILRTTFKRIDDTRS</sequence>
<feature type="transmembrane region" description="Helical" evidence="1">
    <location>
        <begin position="184"/>
        <end position="205"/>
    </location>
</feature>
<gene>
    <name evidence="2" type="ORF">AMJ39_09530</name>
</gene>
<keyword evidence="1" id="KW-0812">Transmembrane</keyword>
<dbReference type="PANTHER" id="PTHR23526">
    <property type="entry name" value="INTEGRAL MEMBRANE TRANSPORT PROTEIN-RELATED"/>
    <property type="match status" value="1"/>
</dbReference>
<keyword evidence="1" id="KW-0472">Membrane</keyword>
<feature type="transmembrane region" description="Helical" evidence="1">
    <location>
        <begin position="267"/>
        <end position="289"/>
    </location>
</feature>
<dbReference type="AlphaFoldDB" id="A0A0S7WNA1"/>
<feature type="transmembrane region" description="Helical" evidence="1">
    <location>
        <begin position="53"/>
        <end position="74"/>
    </location>
</feature>
<proteinExistence type="predicted"/>
<comment type="caution">
    <text evidence="2">The sequence shown here is derived from an EMBL/GenBank/DDBJ whole genome shotgun (WGS) entry which is preliminary data.</text>
</comment>
<dbReference type="InterPro" id="IPR036259">
    <property type="entry name" value="MFS_trans_sf"/>
</dbReference>
<evidence type="ECO:0000256" key="1">
    <source>
        <dbReference type="SAM" id="Phobius"/>
    </source>
</evidence>
<dbReference type="Gene3D" id="1.20.1250.20">
    <property type="entry name" value="MFS general substrate transporter like domains"/>
    <property type="match status" value="1"/>
</dbReference>
<dbReference type="GO" id="GO:0022857">
    <property type="term" value="F:transmembrane transporter activity"/>
    <property type="evidence" value="ECO:0007669"/>
    <property type="project" value="InterPro"/>
</dbReference>
<organism evidence="2 3">
    <name type="scientific">candidate division TA06 bacterium DG_24</name>
    <dbReference type="NCBI Taxonomy" id="1703770"/>
    <lineage>
        <taxon>Bacteria</taxon>
        <taxon>Bacteria division TA06</taxon>
    </lineage>
</organism>
<dbReference type="InterPro" id="IPR052528">
    <property type="entry name" value="Sugar_transport-like"/>
</dbReference>
<dbReference type="PANTHER" id="PTHR23526:SF2">
    <property type="entry name" value="MAJOR FACILITATOR SUPERFAMILY (MFS) PROFILE DOMAIN-CONTAINING PROTEIN"/>
    <property type="match status" value="1"/>
</dbReference>
<accession>A0A0S7WNA1</accession>
<name>A0A0S7WNA1_UNCT6</name>
<feature type="transmembrane region" description="Helical" evidence="1">
    <location>
        <begin position="112"/>
        <end position="133"/>
    </location>
</feature>
<feature type="transmembrane region" description="Helical" evidence="1">
    <location>
        <begin position="238"/>
        <end position="261"/>
    </location>
</feature>
<dbReference type="STRING" id="1703770.AMJ39_09530"/>
<feature type="transmembrane region" description="Helical" evidence="1">
    <location>
        <begin position="422"/>
        <end position="440"/>
    </location>
</feature>
<keyword evidence="1" id="KW-1133">Transmembrane helix</keyword>
<dbReference type="Proteomes" id="UP000052008">
    <property type="component" value="Unassembled WGS sequence"/>
</dbReference>
<dbReference type="PATRIC" id="fig|1703770.3.peg.1353"/>
<feature type="transmembrane region" description="Helical" evidence="1">
    <location>
        <begin position="25"/>
        <end position="47"/>
    </location>
</feature>
<feature type="transmembrane region" description="Helical" evidence="1">
    <location>
        <begin position="301"/>
        <end position="319"/>
    </location>
</feature>
<feature type="transmembrane region" description="Helical" evidence="1">
    <location>
        <begin position="154"/>
        <end position="172"/>
    </location>
</feature>
<dbReference type="Pfam" id="PF07690">
    <property type="entry name" value="MFS_1"/>
    <property type="match status" value="1"/>
</dbReference>
<dbReference type="SUPFAM" id="SSF103473">
    <property type="entry name" value="MFS general substrate transporter"/>
    <property type="match status" value="1"/>
</dbReference>
<protein>
    <submittedName>
        <fullName evidence="2">MFS transporter</fullName>
    </submittedName>
</protein>
<dbReference type="EMBL" id="LIZS01000106">
    <property type="protein sequence ID" value="KPJ51654.1"/>
    <property type="molecule type" value="Genomic_DNA"/>
</dbReference>
<feature type="transmembrane region" description="Helical" evidence="1">
    <location>
        <begin position="86"/>
        <end position="106"/>
    </location>
</feature>
<reference evidence="2 3" key="1">
    <citation type="journal article" date="2015" name="Microbiome">
        <title>Genomic resolution of linkages in carbon, nitrogen, and sulfur cycling among widespread estuary sediment bacteria.</title>
        <authorList>
            <person name="Baker B.J."/>
            <person name="Lazar C.S."/>
            <person name="Teske A.P."/>
            <person name="Dick G.J."/>
        </authorList>
    </citation>
    <scope>NUCLEOTIDE SEQUENCE [LARGE SCALE GENOMIC DNA]</scope>
    <source>
        <strain evidence="2">DG_24</strain>
    </source>
</reference>
<feature type="transmembrane region" description="Helical" evidence="1">
    <location>
        <begin position="367"/>
        <end position="393"/>
    </location>
</feature>